<feature type="transmembrane region" description="Helical" evidence="11">
    <location>
        <begin position="277"/>
        <end position="301"/>
    </location>
</feature>
<keyword evidence="11" id="KW-0926">Vacuole</keyword>
<name>A0AAV1I115_9CHLO</name>
<dbReference type="InterPro" id="IPR004837">
    <property type="entry name" value="NaCa_Exmemb"/>
</dbReference>
<keyword evidence="4 11" id="KW-0050">Antiport</keyword>
<sequence length="560" mass="60389">MSTAIRRARAALREARRHLTEAASSEHSAEETEEEDMAHPIQRARQALRNAEAQTEQADGNQAEDDLEAGHGSVPRTSGRQKGTPSRQASFEGHMGLLSRPNSFRKDAPAAEEAPLLREFQDESRSRRESMQRQGRWRKSVRAVIAVNSMRPSSKDASAAAAANAVQEEDHEPPPGWIAPWSDAKAASRLFTSSWMNVLLLAVPFGWLAYFLHWDPIAVFVLNFVALIPLALVLGEVTEDLATRFGDVIGGLLNATFGNVVELILSVAALTKGLYTVVAMSLIGSILSNLLLVMGFCFLCGGTRYLTQSFNLMVNKACCSLLMIASVAIVIPTSAKSFYGQDRVDHDTLANLSHAIAALLIILYGAYLLFQLKTHASFFSESEGDNQPVLSLVAALLVLTGITLVVAVSSEFLTGALEDVAKSSGISEEFLGLIVLPIAGNACEHITAVFVAVKDKMDLAIGVALGSSIQIAIFVLPVMVLVGWAIGKPFLLDNVEPFAALVLTLSVIHTYFVSSDGNSNWLMGAELIATYLLIALLYLFMHDPKGSQSQPLSLAKAVLN</sequence>
<feature type="transmembrane region" description="Helical" evidence="11">
    <location>
        <begin position="460"/>
        <end position="486"/>
    </location>
</feature>
<dbReference type="InterPro" id="IPR044880">
    <property type="entry name" value="NCX_ion-bd_dom_sf"/>
</dbReference>
<keyword evidence="10 11" id="KW-0472">Membrane</keyword>
<protein>
    <recommendedName>
        <fullName evidence="11">Vacuolar cation/proton exchanger</fullName>
    </recommendedName>
</protein>
<keyword evidence="7 11" id="KW-0106">Calcium</keyword>
<dbReference type="GO" id="GO:0015369">
    <property type="term" value="F:calcium:proton antiporter activity"/>
    <property type="evidence" value="ECO:0007669"/>
    <property type="project" value="UniProtKB-UniRule"/>
</dbReference>
<evidence type="ECO:0000256" key="10">
    <source>
        <dbReference type="ARBA" id="ARBA00023136"/>
    </source>
</evidence>
<feature type="compositionally biased region" description="Basic and acidic residues" evidence="12">
    <location>
        <begin position="104"/>
        <end position="131"/>
    </location>
</feature>
<dbReference type="NCBIfam" id="TIGR00846">
    <property type="entry name" value="caca2"/>
    <property type="match status" value="1"/>
</dbReference>
<feature type="compositionally biased region" description="Basic residues" evidence="12">
    <location>
        <begin position="1"/>
        <end position="10"/>
    </location>
</feature>
<gene>
    <name evidence="14" type="ORF">CVIRNUC_003993</name>
</gene>
<feature type="transmembrane region" description="Helical" evidence="11">
    <location>
        <begin position="390"/>
        <end position="410"/>
    </location>
</feature>
<feature type="transmembrane region" description="Helical" evidence="11">
    <location>
        <begin position="521"/>
        <end position="541"/>
    </location>
</feature>
<evidence type="ECO:0000256" key="9">
    <source>
        <dbReference type="ARBA" id="ARBA00023065"/>
    </source>
</evidence>
<dbReference type="Proteomes" id="UP001314263">
    <property type="component" value="Unassembled WGS sequence"/>
</dbReference>
<feature type="transmembrane region" description="Helical" evidence="11">
    <location>
        <begin position="190"/>
        <end position="211"/>
    </location>
</feature>
<dbReference type="InterPro" id="IPR004713">
    <property type="entry name" value="CaH_exchang"/>
</dbReference>
<accession>A0AAV1I115</accession>
<comment type="function">
    <text evidence="11">Vacuolar cation/proton exchanger (CAX). Translocates Ca(2+) and other metal ions into vacuoles using the proton gradient formed by H(+)-ATPase and H(+)-pyrophosphatase.</text>
</comment>
<evidence type="ECO:0000256" key="12">
    <source>
        <dbReference type="SAM" id="MobiDB-lite"/>
    </source>
</evidence>
<keyword evidence="9 11" id="KW-0406">Ion transport</keyword>
<feature type="transmembrane region" description="Helical" evidence="11">
    <location>
        <begin position="498"/>
        <end position="514"/>
    </location>
</feature>
<dbReference type="Gene3D" id="1.20.1420.30">
    <property type="entry name" value="NCX, central ion-binding region"/>
    <property type="match status" value="1"/>
</dbReference>
<keyword evidence="6 11" id="KW-0812">Transmembrane</keyword>
<evidence type="ECO:0000256" key="11">
    <source>
        <dbReference type="RuleBase" id="RU365028"/>
    </source>
</evidence>
<evidence type="ECO:0000313" key="15">
    <source>
        <dbReference type="Proteomes" id="UP001314263"/>
    </source>
</evidence>
<dbReference type="GO" id="GO:0009705">
    <property type="term" value="C:plant-type vacuole membrane"/>
    <property type="evidence" value="ECO:0007669"/>
    <property type="project" value="TreeGrafter"/>
</dbReference>
<feature type="compositionally biased region" description="Basic and acidic residues" evidence="12">
    <location>
        <begin position="11"/>
        <end position="20"/>
    </location>
</feature>
<comment type="caution">
    <text evidence="14">The sequence shown here is derived from an EMBL/GenBank/DDBJ whole genome shotgun (WGS) entry which is preliminary data.</text>
</comment>
<evidence type="ECO:0000256" key="7">
    <source>
        <dbReference type="ARBA" id="ARBA00022837"/>
    </source>
</evidence>
<feature type="region of interest" description="Disordered" evidence="12">
    <location>
        <begin position="1"/>
        <end position="134"/>
    </location>
</feature>
<evidence type="ECO:0000313" key="14">
    <source>
        <dbReference type="EMBL" id="CAK0772723.1"/>
    </source>
</evidence>
<dbReference type="GO" id="GO:0006874">
    <property type="term" value="P:intracellular calcium ion homeostasis"/>
    <property type="evidence" value="ECO:0007669"/>
    <property type="project" value="TreeGrafter"/>
</dbReference>
<dbReference type="Pfam" id="PF01699">
    <property type="entry name" value="Na_Ca_ex"/>
    <property type="match status" value="2"/>
</dbReference>
<feature type="transmembrane region" description="Helical" evidence="11">
    <location>
        <begin position="217"/>
        <end position="237"/>
    </location>
</feature>
<feature type="compositionally biased region" description="Polar residues" evidence="12">
    <location>
        <begin position="75"/>
        <end position="89"/>
    </location>
</feature>
<evidence type="ECO:0000256" key="2">
    <source>
        <dbReference type="ARBA" id="ARBA00008248"/>
    </source>
</evidence>
<keyword evidence="8 11" id="KW-1133">Transmembrane helix</keyword>
<evidence type="ECO:0000256" key="5">
    <source>
        <dbReference type="ARBA" id="ARBA00022568"/>
    </source>
</evidence>
<dbReference type="NCBIfam" id="TIGR00378">
    <property type="entry name" value="cax"/>
    <property type="match status" value="1"/>
</dbReference>
<feature type="domain" description="Sodium/calcium exchanger membrane region" evidence="13">
    <location>
        <begin position="217"/>
        <end position="372"/>
    </location>
</feature>
<dbReference type="GO" id="GO:0012505">
    <property type="term" value="C:endomembrane system"/>
    <property type="evidence" value="ECO:0007669"/>
    <property type="project" value="UniProtKB-SubCell"/>
</dbReference>
<evidence type="ECO:0000256" key="4">
    <source>
        <dbReference type="ARBA" id="ARBA00022449"/>
    </source>
</evidence>
<evidence type="ECO:0000259" key="13">
    <source>
        <dbReference type="Pfam" id="PF01699"/>
    </source>
</evidence>
<reference evidence="14 15" key="1">
    <citation type="submission" date="2023-10" db="EMBL/GenBank/DDBJ databases">
        <authorList>
            <person name="Maclean D."/>
            <person name="Macfadyen A."/>
        </authorList>
    </citation>
    <scope>NUCLEOTIDE SEQUENCE [LARGE SCALE GENOMIC DNA]</scope>
</reference>
<feature type="transmembrane region" description="Helical" evidence="11">
    <location>
        <begin position="313"/>
        <end position="332"/>
    </location>
</feature>
<organism evidence="14 15">
    <name type="scientific">Coccomyxa viridis</name>
    <dbReference type="NCBI Taxonomy" id="1274662"/>
    <lineage>
        <taxon>Eukaryota</taxon>
        <taxon>Viridiplantae</taxon>
        <taxon>Chlorophyta</taxon>
        <taxon>core chlorophytes</taxon>
        <taxon>Trebouxiophyceae</taxon>
        <taxon>Trebouxiophyceae incertae sedis</taxon>
        <taxon>Coccomyxaceae</taxon>
        <taxon>Coccomyxa</taxon>
    </lineage>
</organism>
<dbReference type="InterPro" id="IPR004798">
    <property type="entry name" value="CAX-like"/>
</dbReference>
<dbReference type="PANTHER" id="PTHR31503">
    <property type="entry name" value="VACUOLAR CALCIUM ION TRANSPORTER"/>
    <property type="match status" value="1"/>
</dbReference>
<keyword evidence="15" id="KW-1185">Reference proteome</keyword>
<evidence type="ECO:0000256" key="3">
    <source>
        <dbReference type="ARBA" id="ARBA00022448"/>
    </source>
</evidence>
<evidence type="ECO:0000256" key="1">
    <source>
        <dbReference type="ARBA" id="ARBA00004127"/>
    </source>
</evidence>
<keyword evidence="5 11" id="KW-0109">Calcium transport</keyword>
<evidence type="ECO:0000256" key="8">
    <source>
        <dbReference type="ARBA" id="ARBA00022989"/>
    </source>
</evidence>
<feature type="transmembrane region" description="Helical" evidence="11">
    <location>
        <begin position="352"/>
        <end position="370"/>
    </location>
</feature>
<feature type="domain" description="Sodium/calcium exchanger membrane region" evidence="13">
    <location>
        <begin position="396"/>
        <end position="537"/>
    </location>
</feature>
<feature type="transmembrane region" description="Helical" evidence="11">
    <location>
        <begin position="249"/>
        <end position="271"/>
    </location>
</feature>
<comment type="subcellular location">
    <subcellularLocation>
        <location evidence="1">Endomembrane system</location>
        <topology evidence="1">Multi-pass membrane protein</topology>
    </subcellularLocation>
    <subcellularLocation>
        <location evidence="11">Vacuole membrane</location>
    </subcellularLocation>
</comment>
<dbReference type="EMBL" id="CAUYUE010000005">
    <property type="protein sequence ID" value="CAK0772723.1"/>
    <property type="molecule type" value="Genomic_DNA"/>
</dbReference>
<proteinExistence type="inferred from homology"/>
<dbReference type="PANTHER" id="PTHR31503:SF22">
    <property type="entry name" value="VACUOLAR CALCIUM ION TRANSPORTER"/>
    <property type="match status" value="1"/>
</dbReference>
<keyword evidence="3 11" id="KW-0813">Transport</keyword>
<feature type="transmembrane region" description="Helical" evidence="11">
    <location>
        <begin position="430"/>
        <end position="453"/>
    </location>
</feature>
<dbReference type="AlphaFoldDB" id="A0AAV1I115"/>
<feature type="region of interest" description="Disordered" evidence="12">
    <location>
        <begin position="155"/>
        <end position="178"/>
    </location>
</feature>
<evidence type="ECO:0000256" key="6">
    <source>
        <dbReference type="ARBA" id="ARBA00022692"/>
    </source>
</evidence>
<comment type="similarity">
    <text evidence="2">Belongs to the Ca(2+):cation antiporter (CaCA) (TC 2.A.19) family. Cation/proton exchanger (CAX) subfamily.</text>
</comment>